<protein>
    <submittedName>
        <fullName evidence="1">Uncharacterized protein</fullName>
    </submittedName>
</protein>
<evidence type="ECO:0000313" key="1">
    <source>
        <dbReference type="EMBL" id="KAK9681638.1"/>
    </source>
</evidence>
<comment type="caution">
    <text evidence="1">The sequence shown here is derived from an EMBL/GenBank/DDBJ whole genome shotgun (WGS) entry which is preliminary data.</text>
</comment>
<dbReference type="InterPro" id="IPR043502">
    <property type="entry name" value="DNA/RNA_pol_sf"/>
</dbReference>
<dbReference type="SUPFAM" id="SSF56672">
    <property type="entry name" value="DNA/RNA polymerases"/>
    <property type="match status" value="1"/>
</dbReference>
<dbReference type="PANTHER" id="PTHR11439:SF522">
    <property type="entry name" value="REVERSE TRANSCRIPTASE TY1_COPIA-TYPE DOMAIN-CONTAINING PROTEIN"/>
    <property type="match status" value="1"/>
</dbReference>
<accession>A0AAW1HZH5</accession>
<gene>
    <name evidence="1" type="ORF">RND81_10G017000</name>
</gene>
<dbReference type="Proteomes" id="UP001443914">
    <property type="component" value="Unassembled WGS sequence"/>
</dbReference>
<sequence length="254" mass="28699">MANCADTTFPLPRGLKLAVDSGEPLEEPGCYRRLIGRLLYLGLTRPDISYSVQHLSQFLVQPRQPHWQAAIHVVRYLKSTLNRGLFYPSQSDLTLEAYCDADWGQCAFTSKSLSGYCIFLGKSLISWKTKKQKTVSKSTTEAEYRSMSYATSEVVWVENILQDLRVCVPKPIPLYCDNKAATHIAQNPVFHERTKHLDIDCHYVRDKLQDGFLVPQFVRTKQQIADIMTKALGGHQHSELVLKLGLVDNGESPA</sequence>
<name>A0AAW1HZH5_SAPOF</name>
<keyword evidence="2" id="KW-1185">Reference proteome</keyword>
<dbReference type="EMBL" id="JBDFQZ010000010">
    <property type="protein sequence ID" value="KAK9681638.1"/>
    <property type="molecule type" value="Genomic_DNA"/>
</dbReference>
<dbReference type="CDD" id="cd09272">
    <property type="entry name" value="RNase_HI_RT_Ty1"/>
    <property type="match status" value="1"/>
</dbReference>
<evidence type="ECO:0000313" key="2">
    <source>
        <dbReference type="Proteomes" id="UP001443914"/>
    </source>
</evidence>
<proteinExistence type="predicted"/>
<dbReference type="PANTHER" id="PTHR11439">
    <property type="entry name" value="GAG-POL-RELATED RETROTRANSPOSON"/>
    <property type="match status" value="1"/>
</dbReference>
<organism evidence="1 2">
    <name type="scientific">Saponaria officinalis</name>
    <name type="common">Common soapwort</name>
    <name type="synonym">Lychnis saponaria</name>
    <dbReference type="NCBI Taxonomy" id="3572"/>
    <lineage>
        <taxon>Eukaryota</taxon>
        <taxon>Viridiplantae</taxon>
        <taxon>Streptophyta</taxon>
        <taxon>Embryophyta</taxon>
        <taxon>Tracheophyta</taxon>
        <taxon>Spermatophyta</taxon>
        <taxon>Magnoliopsida</taxon>
        <taxon>eudicotyledons</taxon>
        <taxon>Gunneridae</taxon>
        <taxon>Pentapetalae</taxon>
        <taxon>Caryophyllales</taxon>
        <taxon>Caryophyllaceae</taxon>
        <taxon>Caryophylleae</taxon>
        <taxon>Saponaria</taxon>
    </lineage>
</organism>
<reference evidence="1" key="1">
    <citation type="submission" date="2024-03" db="EMBL/GenBank/DDBJ databases">
        <title>WGS assembly of Saponaria officinalis var. Norfolk2.</title>
        <authorList>
            <person name="Jenkins J."/>
            <person name="Shu S."/>
            <person name="Grimwood J."/>
            <person name="Barry K."/>
            <person name="Goodstein D."/>
            <person name="Schmutz J."/>
            <person name="Leebens-Mack J."/>
            <person name="Osbourn A."/>
        </authorList>
    </citation>
    <scope>NUCLEOTIDE SEQUENCE [LARGE SCALE GENOMIC DNA]</scope>
    <source>
        <strain evidence="1">JIC</strain>
    </source>
</reference>
<dbReference type="AlphaFoldDB" id="A0AAW1HZH5"/>